<dbReference type="EMBL" id="BPQH01000002">
    <property type="protein sequence ID" value="GJD48142.1"/>
    <property type="molecule type" value="Genomic_DNA"/>
</dbReference>
<keyword evidence="7" id="KW-0408">Iron</keyword>
<dbReference type="Gene3D" id="3.30.70.20">
    <property type="match status" value="1"/>
</dbReference>
<evidence type="ECO:0000256" key="2">
    <source>
        <dbReference type="ARBA" id="ARBA00022490"/>
    </source>
</evidence>
<evidence type="ECO:0000256" key="7">
    <source>
        <dbReference type="ARBA" id="ARBA00023004"/>
    </source>
</evidence>
<dbReference type="PROSITE" id="PS51379">
    <property type="entry name" value="4FE4S_FER_2"/>
    <property type="match status" value="1"/>
</dbReference>
<evidence type="ECO:0000313" key="10">
    <source>
        <dbReference type="EMBL" id="GJD48142.1"/>
    </source>
</evidence>
<gene>
    <name evidence="10" type="primary">queG</name>
    <name evidence="10" type="ORF">OPKNFCMD_0858</name>
</gene>
<dbReference type="SUPFAM" id="SSF48371">
    <property type="entry name" value="ARM repeat"/>
    <property type="match status" value="1"/>
</dbReference>
<keyword evidence="8" id="KW-0411">Iron-sulfur</keyword>
<dbReference type="NCBIfam" id="TIGR00276">
    <property type="entry name" value="tRNA epoxyqueuosine(34) reductase QueG"/>
    <property type="match status" value="1"/>
</dbReference>
<dbReference type="Pfam" id="PF08331">
    <property type="entry name" value="QueG_DUF1730"/>
    <property type="match status" value="1"/>
</dbReference>
<dbReference type="InterPro" id="IPR017896">
    <property type="entry name" value="4Fe4S_Fe-S-bd"/>
</dbReference>
<dbReference type="InterPro" id="IPR013542">
    <property type="entry name" value="QueG_DUF1730"/>
</dbReference>
<keyword evidence="1" id="KW-0004">4Fe-4S</keyword>
<dbReference type="PROSITE" id="PS00198">
    <property type="entry name" value="4FE4S_FER_1"/>
    <property type="match status" value="1"/>
</dbReference>
<dbReference type="Pfam" id="PF13484">
    <property type="entry name" value="Fer4_16"/>
    <property type="match status" value="1"/>
</dbReference>
<dbReference type="RefSeq" id="WP_128561396.1">
    <property type="nucleotide sequence ID" value="NZ_BPQH01000002.1"/>
</dbReference>
<reference evidence="10" key="2">
    <citation type="submission" date="2021-08" db="EMBL/GenBank/DDBJ databases">
        <authorList>
            <person name="Tani A."/>
            <person name="Ola A."/>
            <person name="Ogura Y."/>
            <person name="Katsura K."/>
            <person name="Hayashi T."/>
        </authorList>
    </citation>
    <scope>NUCLEOTIDE SEQUENCE</scope>
    <source>
        <strain evidence="10">KCTC 52305</strain>
    </source>
</reference>
<reference evidence="10" key="1">
    <citation type="journal article" date="2021" name="Front. Microbiol.">
        <title>Comprehensive Comparative Genomics and Phenotyping of Methylobacterium Species.</title>
        <authorList>
            <person name="Alessa O."/>
            <person name="Ogura Y."/>
            <person name="Fujitani Y."/>
            <person name="Takami H."/>
            <person name="Hayashi T."/>
            <person name="Sahin N."/>
            <person name="Tani A."/>
        </authorList>
    </citation>
    <scope>NUCLEOTIDE SEQUENCE</scope>
    <source>
        <strain evidence="10">KCTC 52305</strain>
    </source>
</reference>
<dbReference type="SUPFAM" id="SSF46548">
    <property type="entry name" value="alpha-helical ferredoxin"/>
    <property type="match status" value="1"/>
</dbReference>
<protein>
    <submittedName>
        <fullName evidence="10">Epoxyqueuosine reductase</fullName>
    </submittedName>
</protein>
<comment type="caution">
    <text evidence="10">The sequence shown here is derived from an EMBL/GenBank/DDBJ whole genome shotgun (WGS) entry which is preliminary data.</text>
</comment>
<evidence type="ECO:0000256" key="1">
    <source>
        <dbReference type="ARBA" id="ARBA00022485"/>
    </source>
</evidence>
<dbReference type="InterPro" id="IPR016024">
    <property type="entry name" value="ARM-type_fold"/>
</dbReference>
<evidence type="ECO:0000256" key="4">
    <source>
        <dbReference type="ARBA" id="ARBA00022723"/>
    </source>
</evidence>
<dbReference type="InterPro" id="IPR017900">
    <property type="entry name" value="4Fe4S_Fe_S_CS"/>
</dbReference>
<proteinExistence type="predicted"/>
<evidence type="ECO:0000256" key="6">
    <source>
        <dbReference type="ARBA" id="ARBA00023002"/>
    </source>
</evidence>
<keyword evidence="11" id="KW-1185">Reference proteome</keyword>
<dbReference type="PANTHER" id="PTHR30002:SF4">
    <property type="entry name" value="EPOXYQUEUOSINE REDUCTASE"/>
    <property type="match status" value="1"/>
</dbReference>
<evidence type="ECO:0000259" key="9">
    <source>
        <dbReference type="PROSITE" id="PS51379"/>
    </source>
</evidence>
<keyword evidence="5" id="KW-0671">Queuosine biosynthesis</keyword>
<keyword evidence="3" id="KW-0819">tRNA processing</keyword>
<evidence type="ECO:0000256" key="8">
    <source>
        <dbReference type="ARBA" id="ARBA00023014"/>
    </source>
</evidence>
<keyword evidence="4" id="KW-0479">Metal-binding</keyword>
<accession>A0ABQ4QU81</accession>
<sequence>MRRFLETRARSQGFDALAVTRPDAVPDLPGRLAAWLAQGRHAGMAWMGERAAERAAPAALWPAVRSIVMLGVSCGPAGDPLAALREPARGAIALYARRRDYHDVIKGKLKELGGAFAARAGAEVKVFVDTAPVMEKPLAAAAGLGWQGKHTVLVSRDFGNWLLLGAIYTSAELPADTPAADRCGSCRRCLDACPTAAFPAPYQLDAARCLAYLTIEHPGPIAPEFREPLGNRIFGCDDCLAVCPWNKFAAETREARLATRDDLAAPPLAALARLDEAAFRARFAGTPVKRAGRERFLRNVLIAIGNSGEPALAEEAARLLGDPAPLVRGMAVWALARLAPERLPAGAPAGEADPDVLAEWAAAKSPGARAPVPLAERGRRPA</sequence>
<dbReference type="PANTHER" id="PTHR30002">
    <property type="entry name" value="EPOXYQUEUOSINE REDUCTASE"/>
    <property type="match status" value="1"/>
</dbReference>
<evidence type="ECO:0000256" key="3">
    <source>
        <dbReference type="ARBA" id="ARBA00022694"/>
    </source>
</evidence>
<evidence type="ECO:0000313" key="11">
    <source>
        <dbReference type="Proteomes" id="UP001055167"/>
    </source>
</evidence>
<name>A0ABQ4QU81_9HYPH</name>
<evidence type="ECO:0000256" key="5">
    <source>
        <dbReference type="ARBA" id="ARBA00022785"/>
    </source>
</evidence>
<feature type="domain" description="4Fe-4S ferredoxin-type" evidence="9">
    <location>
        <begin position="174"/>
        <end position="203"/>
    </location>
</feature>
<dbReference type="Proteomes" id="UP001055167">
    <property type="component" value="Unassembled WGS sequence"/>
</dbReference>
<keyword evidence="2" id="KW-0963">Cytoplasm</keyword>
<organism evidence="10 11">
    <name type="scientific">Methylobacterium crusticola</name>
    <dbReference type="NCBI Taxonomy" id="1697972"/>
    <lineage>
        <taxon>Bacteria</taxon>
        <taxon>Pseudomonadati</taxon>
        <taxon>Pseudomonadota</taxon>
        <taxon>Alphaproteobacteria</taxon>
        <taxon>Hyphomicrobiales</taxon>
        <taxon>Methylobacteriaceae</taxon>
        <taxon>Methylobacterium</taxon>
    </lineage>
</organism>
<keyword evidence="6" id="KW-0560">Oxidoreductase</keyword>
<dbReference type="InterPro" id="IPR004453">
    <property type="entry name" value="QueG"/>
</dbReference>